<feature type="region of interest" description="Disordered" evidence="1">
    <location>
        <begin position="22"/>
        <end position="45"/>
    </location>
</feature>
<keyword evidence="3" id="KW-1185">Reference proteome</keyword>
<evidence type="ECO:0000256" key="1">
    <source>
        <dbReference type="SAM" id="MobiDB-lite"/>
    </source>
</evidence>
<dbReference type="Proteomes" id="UP001058974">
    <property type="component" value="Chromosome 7"/>
</dbReference>
<dbReference type="AlphaFoldDB" id="A0A9D4VT03"/>
<organism evidence="2 3">
    <name type="scientific">Pisum sativum</name>
    <name type="common">Garden pea</name>
    <name type="synonym">Lathyrus oleraceus</name>
    <dbReference type="NCBI Taxonomy" id="3888"/>
    <lineage>
        <taxon>Eukaryota</taxon>
        <taxon>Viridiplantae</taxon>
        <taxon>Streptophyta</taxon>
        <taxon>Embryophyta</taxon>
        <taxon>Tracheophyta</taxon>
        <taxon>Spermatophyta</taxon>
        <taxon>Magnoliopsida</taxon>
        <taxon>eudicotyledons</taxon>
        <taxon>Gunneridae</taxon>
        <taxon>Pentapetalae</taxon>
        <taxon>rosids</taxon>
        <taxon>fabids</taxon>
        <taxon>Fabales</taxon>
        <taxon>Fabaceae</taxon>
        <taxon>Papilionoideae</taxon>
        <taxon>50 kb inversion clade</taxon>
        <taxon>NPAAA clade</taxon>
        <taxon>Hologalegina</taxon>
        <taxon>IRL clade</taxon>
        <taxon>Fabeae</taxon>
        <taxon>Lathyrus</taxon>
    </lineage>
</organism>
<dbReference type="EMBL" id="JAMSHJ010000007">
    <property type="protein sequence ID" value="KAI5389744.1"/>
    <property type="molecule type" value="Genomic_DNA"/>
</dbReference>
<protein>
    <submittedName>
        <fullName evidence="2">Uncharacterized protein</fullName>
    </submittedName>
</protein>
<comment type="caution">
    <text evidence="2">The sequence shown here is derived from an EMBL/GenBank/DDBJ whole genome shotgun (WGS) entry which is preliminary data.</text>
</comment>
<dbReference type="Gramene" id="Psat07G0515100-T1">
    <property type="protein sequence ID" value="KAI5389744.1"/>
    <property type="gene ID" value="KIW84_075151"/>
</dbReference>
<evidence type="ECO:0000313" key="3">
    <source>
        <dbReference type="Proteomes" id="UP001058974"/>
    </source>
</evidence>
<evidence type="ECO:0000313" key="2">
    <source>
        <dbReference type="EMBL" id="KAI5389744.1"/>
    </source>
</evidence>
<sequence>MVKPTRSLDPFWLKENTMVRVDPSARTSGTRRPRADDEGPSIPLRQYIPHGVPLETLTVAEDDSHAQFDRMSNFYMMQDMYAHFGLSGRYLTHRVDTWATAHRFRYHFSRDPPTPYYGHYQYPVASSSAATTTYSTQSARIDVHIFTFVHGNQGADASTFIDFDADMQDKDGDDDV</sequence>
<gene>
    <name evidence="2" type="ORF">KIW84_075151</name>
</gene>
<reference evidence="2 3" key="1">
    <citation type="journal article" date="2022" name="Nat. Genet.">
        <title>Improved pea reference genome and pan-genome highlight genomic features and evolutionary characteristics.</title>
        <authorList>
            <person name="Yang T."/>
            <person name="Liu R."/>
            <person name="Luo Y."/>
            <person name="Hu S."/>
            <person name="Wang D."/>
            <person name="Wang C."/>
            <person name="Pandey M.K."/>
            <person name="Ge S."/>
            <person name="Xu Q."/>
            <person name="Li N."/>
            <person name="Li G."/>
            <person name="Huang Y."/>
            <person name="Saxena R.K."/>
            <person name="Ji Y."/>
            <person name="Li M."/>
            <person name="Yan X."/>
            <person name="He Y."/>
            <person name="Liu Y."/>
            <person name="Wang X."/>
            <person name="Xiang C."/>
            <person name="Varshney R.K."/>
            <person name="Ding H."/>
            <person name="Gao S."/>
            <person name="Zong X."/>
        </authorList>
    </citation>
    <scope>NUCLEOTIDE SEQUENCE [LARGE SCALE GENOMIC DNA]</scope>
    <source>
        <strain evidence="2 3">cv. Zhongwan 6</strain>
    </source>
</reference>
<accession>A0A9D4VT03</accession>
<proteinExistence type="predicted"/>
<name>A0A9D4VT03_PEA</name>